<protein>
    <submittedName>
        <fullName evidence="3">Histidine kinase</fullName>
    </submittedName>
</protein>
<dbReference type="EMBL" id="JAPOHD010000010">
    <property type="protein sequence ID" value="MCY1719767.1"/>
    <property type="molecule type" value="Genomic_DNA"/>
</dbReference>
<dbReference type="PANTHER" id="PTHR34220:SF7">
    <property type="entry name" value="SENSOR HISTIDINE KINASE YPDA"/>
    <property type="match status" value="1"/>
</dbReference>
<dbReference type="InterPro" id="IPR028994">
    <property type="entry name" value="Integrin_alpha_N"/>
</dbReference>
<organism evidence="3 4">
    <name type="scientific">Draconibacterium aestuarii</name>
    <dbReference type="NCBI Taxonomy" id="2998507"/>
    <lineage>
        <taxon>Bacteria</taxon>
        <taxon>Pseudomonadati</taxon>
        <taxon>Bacteroidota</taxon>
        <taxon>Bacteroidia</taxon>
        <taxon>Marinilabiliales</taxon>
        <taxon>Prolixibacteraceae</taxon>
        <taxon>Draconibacterium</taxon>
    </lineage>
</organism>
<reference evidence="3" key="1">
    <citation type="submission" date="2022-11" db="EMBL/GenBank/DDBJ databases">
        <title>Marilongibacter aestuarii gen. nov., sp. nov., isolated from tidal flat sediment.</title>
        <authorList>
            <person name="Jiayan W."/>
        </authorList>
    </citation>
    <scope>NUCLEOTIDE SEQUENCE</scope>
    <source>
        <strain evidence="3">Z1-6</strain>
    </source>
</reference>
<dbReference type="InterPro" id="IPR036890">
    <property type="entry name" value="HATPase_C_sf"/>
</dbReference>
<evidence type="ECO:0000313" key="4">
    <source>
        <dbReference type="Proteomes" id="UP001145087"/>
    </source>
</evidence>
<feature type="transmembrane region" description="Helical" evidence="1">
    <location>
        <begin position="451"/>
        <end position="476"/>
    </location>
</feature>
<name>A0A9X3F4R2_9BACT</name>
<dbReference type="GO" id="GO:0016020">
    <property type="term" value="C:membrane"/>
    <property type="evidence" value="ECO:0007669"/>
    <property type="project" value="InterPro"/>
</dbReference>
<evidence type="ECO:0000256" key="1">
    <source>
        <dbReference type="SAM" id="Phobius"/>
    </source>
</evidence>
<keyword evidence="3" id="KW-0808">Transferase</keyword>
<dbReference type="Gene3D" id="3.30.565.10">
    <property type="entry name" value="Histidine kinase-like ATPase, C-terminal domain"/>
    <property type="match status" value="1"/>
</dbReference>
<gene>
    <name evidence="3" type="ORF">OU798_05400</name>
</gene>
<sequence length="695" mass="80849">MKTNPKNIFSNPYFQSAFVGALVTLLVFFVWDAPIKKYEIEIEPFDHKASHPVHWFAGDFNGDGSTEKIRCHNGVDSKSLDVVHYDANGNITEHYHFPKSEWRYQLNPATFDIDCDGTLELLFFTVRNDSIFFNACNLVSFEIIIDHHYFHSFEQKQKQYAHNSEFCAFGDTDGNGTSELFFTFDAGFGLYPRGLFKMEFPSLKITASDTEYMNLSFGQFKDFNKDGVPEIIAQSYAPSNATEYDHFTDTMSYLALFRYDLQFLFSPIPNPHRFSSVQAISSPKHDSIFYALFFSRSVSKIPFQLMVFNTKGKIVNQRSWSNITSPETMYPSLKHVNGTPRLFIKGIGDFALTPDLKGLPDYLDKGTSNSGIPPLLYDFNKDGWDEWFLWNRKDEISIYNEKNDELLTFESPLPRNSSIHIYPVLNHYRLVNHLIDTGYGYFLLSYKKNPYYFTLYLIYALTFATSSLLIFFLLYFQRKRIEERLNTEKQLAELQFNAVKNQLNPHFLFNALNSVAYMINEGKKQQAYDFLSINSRMIQRVMRDSKEVKRPLTDEIQFTKDYLSIQQHRFKDRFCNEFEIDPQVDLRLEVPKMCIHTYVENAIKHGFRNTKSGGLLKVYITPLVNGISVSISDNGMGRKAASEFKDFSGNGINIMNEFYRLFEKYHGYKIYFHISDLKESTGTKVELRVQIDRKV</sequence>
<comment type="caution">
    <text evidence="3">The sequence shown here is derived from an EMBL/GenBank/DDBJ whole genome shotgun (WGS) entry which is preliminary data.</text>
</comment>
<dbReference type="InterPro" id="IPR010559">
    <property type="entry name" value="Sig_transdc_His_kin_internal"/>
</dbReference>
<dbReference type="InterPro" id="IPR050640">
    <property type="entry name" value="Bact_2-comp_sensor_kinase"/>
</dbReference>
<keyword evidence="1" id="KW-0812">Transmembrane</keyword>
<feature type="domain" description="Signal transduction histidine kinase internal region" evidence="2">
    <location>
        <begin position="495"/>
        <end position="574"/>
    </location>
</feature>
<evidence type="ECO:0000259" key="2">
    <source>
        <dbReference type="Pfam" id="PF06580"/>
    </source>
</evidence>
<dbReference type="SUPFAM" id="SSF69318">
    <property type="entry name" value="Integrin alpha N-terminal domain"/>
    <property type="match status" value="1"/>
</dbReference>
<dbReference type="RefSeq" id="WP_343332103.1">
    <property type="nucleotide sequence ID" value="NZ_JAPOHD010000010.1"/>
</dbReference>
<proteinExistence type="predicted"/>
<keyword evidence="4" id="KW-1185">Reference proteome</keyword>
<dbReference type="Pfam" id="PF06580">
    <property type="entry name" value="His_kinase"/>
    <property type="match status" value="1"/>
</dbReference>
<dbReference type="Proteomes" id="UP001145087">
    <property type="component" value="Unassembled WGS sequence"/>
</dbReference>
<dbReference type="AlphaFoldDB" id="A0A9X3F4R2"/>
<dbReference type="GO" id="GO:0000155">
    <property type="term" value="F:phosphorelay sensor kinase activity"/>
    <property type="evidence" value="ECO:0007669"/>
    <property type="project" value="InterPro"/>
</dbReference>
<keyword evidence="1" id="KW-0472">Membrane</keyword>
<dbReference type="PANTHER" id="PTHR34220">
    <property type="entry name" value="SENSOR HISTIDINE KINASE YPDA"/>
    <property type="match status" value="1"/>
</dbReference>
<keyword evidence="1" id="KW-1133">Transmembrane helix</keyword>
<dbReference type="SUPFAM" id="SSF55874">
    <property type="entry name" value="ATPase domain of HSP90 chaperone/DNA topoisomerase II/histidine kinase"/>
    <property type="match status" value="1"/>
</dbReference>
<keyword evidence="3" id="KW-0418">Kinase</keyword>
<accession>A0A9X3F4R2</accession>
<feature type="transmembrane region" description="Helical" evidence="1">
    <location>
        <begin position="12"/>
        <end position="31"/>
    </location>
</feature>
<evidence type="ECO:0000313" key="3">
    <source>
        <dbReference type="EMBL" id="MCY1719767.1"/>
    </source>
</evidence>